<dbReference type="AlphaFoldDB" id="Q94JJ6"/>
<accession>Q94JJ6</accession>
<proteinExistence type="predicted"/>
<dbReference type="Proteomes" id="UP000817658">
    <property type="component" value="Chromosome 1"/>
</dbReference>
<evidence type="ECO:0000313" key="2">
    <source>
        <dbReference type="EMBL" id="BAB44006.1"/>
    </source>
</evidence>
<dbReference type="EMBL" id="AP002540">
    <property type="protein sequence ID" value="BAB44006.1"/>
    <property type="molecule type" value="Genomic_DNA"/>
</dbReference>
<feature type="region of interest" description="Disordered" evidence="1">
    <location>
        <begin position="1"/>
        <end position="77"/>
    </location>
</feature>
<feature type="compositionally biased region" description="Polar residues" evidence="1">
    <location>
        <begin position="14"/>
        <end position="36"/>
    </location>
</feature>
<reference evidence="2" key="1">
    <citation type="journal article" date="2002" name="Nature">
        <title>The genome sequence and structure of rice chromosome 1.</title>
        <authorList>
            <person name="Sasaki T."/>
            <person name="Matsumoto T."/>
            <person name="Yamamoto K."/>
            <person name="Sakata K."/>
            <person name="Baba T."/>
            <person name="Katayose Y."/>
            <person name="Wu J."/>
            <person name="Niimura Y."/>
            <person name="Cheng Z."/>
            <person name="Nagamura Y."/>
            <person name="Antonio B.A."/>
            <person name="Kanamori H."/>
            <person name="Hosokawa S."/>
            <person name="Masukawa M."/>
            <person name="Arikawa K."/>
            <person name="Chiden Y."/>
            <person name="Hayashi M."/>
            <person name="Okamoto M."/>
            <person name="Ando T."/>
            <person name="Aoki H."/>
            <person name="Arita K."/>
            <person name="Hamada M."/>
            <person name="Harada C."/>
            <person name="Hijishita S."/>
            <person name="Honda M."/>
            <person name="Ichikawa Y."/>
            <person name="Idonuma A."/>
            <person name="Iijima M."/>
            <person name="Ikeda M."/>
            <person name="Ikeno M."/>
            <person name="Itoh S."/>
            <person name="Itoh T."/>
            <person name="Itoh Y."/>
            <person name="Itoh Y."/>
            <person name="Iwabuchi A."/>
            <person name="Kamiya K."/>
            <person name="Karasawa W."/>
            <person name="Katagiri S."/>
            <person name="Kikuta A."/>
            <person name="Kobayashi N."/>
            <person name="Kono I."/>
            <person name="Machita K."/>
            <person name="Maehara T."/>
            <person name="Mizuno H."/>
            <person name="Mizubayashi T."/>
            <person name="Mukai Y."/>
            <person name="Nagasaki H."/>
            <person name="Nakashima M."/>
            <person name="Nakama Y."/>
            <person name="Nakamichi Y."/>
            <person name="Nakamura M."/>
            <person name="Namiki N."/>
            <person name="Negishi M."/>
            <person name="Ohta I."/>
            <person name="Ono N."/>
            <person name="Saji S."/>
            <person name="Sakai K."/>
            <person name="Shibata M."/>
            <person name="Shimokawa T."/>
            <person name="Shomura A."/>
            <person name="Song J."/>
            <person name="Takazaki Y."/>
            <person name="Terasawa K."/>
            <person name="Tsuji K."/>
            <person name="Waki K."/>
            <person name="Yamagata H."/>
            <person name="Yamane H."/>
            <person name="Yoshiki S."/>
            <person name="Yoshihara R."/>
            <person name="Yukawa K."/>
            <person name="Zhong H."/>
            <person name="Iwama H."/>
            <person name="Endo T."/>
            <person name="Ito H."/>
            <person name="Hahn J.H."/>
            <person name="Kim H.I."/>
            <person name="Eun M.Y."/>
            <person name="Yano M."/>
            <person name="Jiang J."/>
            <person name="Gojobori T."/>
        </authorList>
    </citation>
    <scope>NUCLEOTIDE SEQUENCE [LARGE SCALE GENOMIC DNA]</scope>
</reference>
<organism evidence="2">
    <name type="scientific">Oryza sativa subsp. japonica</name>
    <name type="common">Rice</name>
    <dbReference type="NCBI Taxonomy" id="39947"/>
    <lineage>
        <taxon>Eukaryota</taxon>
        <taxon>Viridiplantae</taxon>
        <taxon>Streptophyta</taxon>
        <taxon>Embryophyta</taxon>
        <taxon>Tracheophyta</taxon>
        <taxon>Spermatophyta</taxon>
        <taxon>Magnoliopsida</taxon>
        <taxon>Liliopsida</taxon>
        <taxon>Poales</taxon>
        <taxon>Poaceae</taxon>
        <taxon>BOP clade</taxon>
        <taxon>Oryzoideae</taxon>
        <taxon>Oryzeae</taxon>
        <taxon>Oryzinae</taxon>
        <taxon>Oryza</taxon>
        <taxon>Oryza sativa</taxon>
    </lineage>
</organism>
<sequence>MAVGGMSRGPSTEPAETSLQSLGRSTTAKRQMSQRQRLWANRRAKPKTFAPKPRDSRPEGANQPMEAHLAAQEEAQG</sequence>
<gene>
    <name evidence="2" type="primary">P0434B04.28</name>
</gene>
<evidence type="ECO:0000256" key="1">
    <source>
        <dbReference type="SAM" id="MobiDB-lite"/>
    </source>
</evidence>
<protein>
    <submittedName>
        <fullName evidence="2">Uncharacterized protein</fullName>
    </submittedName>
</protein>
<name>Q94JJ6_ORYSJ</name>